<protein>
    <submittedName>
        <fullName evidence="2">Aromatic aminotransferase 3</fullName>
        <ecNumber evidence="2">2.6.1.57</ecNumber>
    </submittedName>
</protein>
<organism evidence="2">
    <name type="scientific">Mastigamoeba balamuthi</name>
    <name type="common">Phreatamoeba balamuthi</name>
    <dbReference type="NCBI Taxonomy" id="108607"/>
    <lineage>
        <taxon>Eukaryota</taxon>
        <taxon>Amoebozoa</taxon>
        <taxon>Evosea</taxon>
        <taxon>Archamoebae</taxon>
        <taxon>Mastigamoebida</taxon>
        <taxon>Mastigamoebidae</taxon>
        <taxon>Mastigamoeba</taxon>
    </lineage>
</organism>
<dbReference type="CDD" id="cd00609">
    <property type="entry name" value="AAT_like"/>
    <property type="match status" value="1"/>
</dbReference>
<accession>A0A1S5RCW1</accession>
<dbReference type="VEuPathDB" id="AmoebaDB:MBAL_009967"/>
<dbReference type="EC" id="2.6.1.57" evidence="2"/>
<dbReference type="SUPFAM" id="SSF53383">
    <property type="entry name" value="PLP-dependent transferases"/>
    <property type="match status" value="1"/>
</dbReference>
<dbReference type="AlphaFoldDB" id="A0A1S5RCW1"/>
<feature type="domain" description="Aminotransferase class I/classII large" evidence="1">
    <location>
        <begin position="70"/>
        <end position="427"/>
    </location>
</feature>
<evidence type="ECO:0000259" key="1">
    <source>
        <dbReference type="Pfam" id="PF00155"/>
    </source>
</evidence>
<name>A0A1S5RCW1_MASBA</name>
<keyword evidence="2" id="KW-0032">Aminotransferase</keyword>
<dbReference type="Gene3D" id="3.40.640.10">
    <property type="entry name" value="Type I PLP-dependent aspartate aminotransferase-like (Major domain)"/>
    <property type="match status" value="1"/>
</dbReference>
<dbReference type="GO" id="GO:0030170">
    <property type="term" value="F:pyridoxal phosphate binding"/>
    <property type="evidence" value="ECO:0007669"/>
    <property type="project" value="InterPro"/>
</dbReference>
<dbReference type="Gene3D" id="3.90.1150.10">
    <property type="entry name" value="Aspartate Aminotransferase, domain 1"/>
    <property type="match status" value="1"/>
</dbReference>
<dbReference type="InterPro" id="IPR015421">
    <property type="entry name" value="PyrdxlP-dep_Trfase_major"/>
</dbReference>
<dbReference type="EMBL" id="KX352253">
    <property type="protein sequence ID" value="ANP21962.1"/>
    <property type="molecule type" value="mRNA"/>
</dbReference>
<evidence type="ECO:0000313" key="2">
    <source>
        <dbReference type="EMBL" id="ANP21962.1"/>
    </source>
</evidence>
<dbReference type="PANTHER" id="PTHR42858:SF1">
    <property type="entry name" value="LD15494P"/>
    <property type="match status" value="1"/>
</dbReference>
<dbReference type="GO" id="GO:0047536">
    <property type="term" value="F:2-aminoadipate transaminase activity"/>
    <property type="evidence" value="ECO:0007669"/>
    <property type="project" value="TreeGrafter"/>
</dbReference>
<sequence>MEDVHPLCRRSISDPTLIDLEAGAPGLHLLPATALAAATTRVLIPNYENRNVDDGDSSAATAAAFDPFTSPLCMLYGALRGPLSLRRALSDYLNGELAACSGYERCSAEELCVTNGCSQSLDLLCARLCRPGDVVLAERITYFLCQSIFEDHGVRVVPVEVGADGIDVADLEAKMKAHRPRMLYMIPVYQNPTGATVPHAARQAIVALARRHSCAVVSDEVCELLWFDPGRLPPAPMACYDDRAPDWPGVVSVWSLSKLVCPGLRLGFLHSRRPALLDACSSAGYVVSGGGLNPVLAAAVREMLLSGDLAQHVRALRGSLAGAASELSAALAQQFGADVEVRAPGGGFFLWAALRGRAGEALGSARDKVLAALAAEGVAVKRGDLCLLREEAATAKGAEVAAETAKAMRLCLAYCPRSRMSEGVARIRKALGTLGY</sequence>
<dbReference type="InterPro" id="IPR004839">
    <property type="entry name" value="Aminotransferase_I/II_large"/>
</dbReference>
<dbReference type="PANTHER" id="PTHR42858">
    <property type="entry name" value="AMINOTRANSFERASE"/>
    <property type="match status" value="1"/>
</dbReference>
<proteinExistence type="evidence at transcript level"/>
<dbReference type="InterPro" id="IPR015424">
    <property type="entry name" value="PyrdxlP-dep_Trfase"/>
</dbReference>
<dbReference type="InterPro" id="IPR015422">
    <property type="entry name" value="PyrdxlP-dep_Trfase_small"/>
</dbReference>
<keyword evidence="2" id="KW-0808">Transferase</keyword>
<reference evidence="2" key="1">
    <citation type="journal article" date="2016" name="Environ. Microbiol.">
        <title>Lateral gene transfer of p-cresol- and indole-producing enzymes from environmental bacteria to Mastigamoeba balamuthi.</title>
        <authorList>
            <person name="Nyvltova E."/>
            <person name="Sut'ak R."/>
            <person name="Zarsky V."/>
            <person name="Harant K."/>
            <person name="Hrdy I."/>
            <person name="Tachezy J."/>
        </authorList>
    </citation>
    <scope>NUCLEOTIDE SEQUENCE</scope>
</reference>
<dbReference type="Pfam" id="PF00155">
    <property type="entry name" value="Aminotran_1_2"/>
    <property type="match status" value="1"/>
</dbReference>